<sequence>MRLLISLLCPICLSLMISPLLAQVPAKSVVWFHSDFPPISIISGPFKDRGAADQWGALLMQQMPDYQHELIPANAARLQEEMKQRGNGCSRALLKNPEREKNFIFSEPLVSFLPNGLITLRSRKADLEPFLNERGELRLDALLNARKFEIAVAAGRSFGPSIDPVLQAGSAQGKLVQFNASDLFSSGLLRLSNHQGVDAVMGYAIELSWAIRRFDLKPSQFWFIPVEGETALLPVHIACSRSPTGEAIIGQINALVHEGKLPDAAARAYRDWLPADIAQYYDRRRKPAASGKRSK</sequence>
<evidence type="ECO:0000256" key="1">
    <source>
        <dbReference type="SAM" id="SignalP"/>
    </source>
</evidence>
<reference evidence="2 3" key="1">
    <citation type="submission" date="2024-07" db="EMBL/GenBank/DDBJ databases">
        <title>Uliginosibacterium flavum JJ3220;KACC:17644.</title>
        <authorList>
            <person name="Kim M.K."/>
        </authorList>
    </citation>
    <scope>NUCLEOTIDE SEQUENCE [LARGE SCALE GENOMIC DNA]</scope>
    <source>
        <strain evidence="2 3">KACC:17644</strain>
    </source>
</reference>
<feature type="signal peptide" evidence="1">
    <location>
        <begin position="1"/>
        <end position="22"/>
    </location>
</feature>
<organism evidence="2 3">
    <name type="scientific">Uliginosibacterium flavum</name>
    <dbReference type="NCBI Taxonomy" id="1396831"/>
    <lineage>
        <taxon>Bacteria</taxon>
        <taxon>Pseudomonadati</taxon>
        <taxon>Pseudomonadota</taxon>
        <taxon>Betaproteobacteria</taxon>
        <taxon>Rhodocyclales</taxon>
        <taxon>Zoogloeaceae</taxon>
        <taxon>Uliginosibacterium</taxon>
    </lineage>
</organism>
<protein>
    <submittedName>
        <fullName evidence="2">TIGR02285 family protein</fullName>
    </submittedName>
</protein>
<accession>A0ABV2TQT2</accession>
<dbReference type="NCBIfam" id="TIGR02285">
    <property type="entry name" value="TIGR02285 family protein"/>
    <property type="match status" value="1"/>
</dbReference>
<dbReference type="SUPFAM" id="SSF53850">
    <property type="entry name" value="Periplasmic binding protein-like II"/>
    <property type="match status" value="1"/>
</dbReference>
<evidence type="ECO:0000313" key="2">
    <source>
        <dbReference type="EMBL" id="MET7015372.1"/>
    </source>
</evidence>
<keyword evidence="3" id="KW-1185">Reference proteome</keyword>
<evidence type="ECO:0000313" key="3">
    <source>
        <dbReference type="Proteomes" id="UP001549691"/>
    </source>
</evidence>
<dbReference type="RefSeq" id="WP_354601831.1">
    <property type="nucleotide sequence ID" value="NZ_JBEWZI010000016.1"/>
</dbReference>
<feature type="chain" id="PRO_5045728777" evidence="1">
    <location>
        <begin position="23"/>
        <end position="295"/>
    </location>
</feature>
<proteinExistence type="predicted"/>
<dbReference type="InterPro" id="IPR011972">
    <property type="entry name" value="CHP02285"/>
</dbReference>
<dbReference type="Proteomes" id="UP001549691">
    <property type="component" value="Unassembled WGS sequence"/>
</dbReference>
<keyword evidence="1" id="KW-0732">Signal</keyword>
<name>A0ABV2TQT2_9RHOO</name>
<comment type="caution">
    <text evidence="2">The sequence shown here is derived from an EMBL/GenBank/DDBJ whole genome shotgun (WGS) entry which is preliminary data.</text>
</comment>
<dbReference type="EMBL" id="JBEWZI010000016">
    <property type="protein sequence ID" value="MET7015372.1"/>
    <property type="molecule type" value="Genomic_DNA"/>
</dbReference>
<gene>
    <name evidence="2" type="ORF">ABXR19_14370</name>
</gene>